<dbReference type="KEGG" id="cad:Curi_c14580"/>
<name>K0AXD1_GOTA9</name>
<evidence type="ECO:0000313" key="3">
    <source>
        <dbReference type="Proteomes" id="UP000006094"/>
    </source>
</evidence>
<dbReference type="AlphaFoldDB" id="K0AXD1"/>
<protein>
    <submittedName>
        <fullName evidence="2">Uncharacterized protein</fullName>
    </submittedName>
</protein>
<proteinExistence type="predicted"/>
<feature type="region of interest" description="Disordered" evidence="1">
    <location>
        <begin position="33"/>
        <end position="54"/>
    </location>
</feature>
<keyword evidence="3" id="KW-1185">Reference proteome</keyword>
<dbReference type="HOGENOM" id="CLU_2129074_0_0_9"/>
<gene>
    <name evidence="2" type="ordered locus">Curi_c14580</name>
</gene>
<organism evidence="2 3">
    <name type="scientific">Gottschalkia acidurici (strain ATCC 7906 / DSM 604 / BCRC 14475 / CIP 104303 / KCTC 5404 / NCIMB 10678 / 9a)</name>
    <name type="common">Clostridium acidurici</name>
    <dbReference type="NCBI Taxonomy" id="1128398"/>
    <lineage>
        <taxon>Bacteria</taxon>
        <taxon>Bacillati</taxon>
        <taxon>Bacillota</taxon>
        <taxon>Tissierellia</taxon>
        <taxon>Tissierellales</taxon>
        <taxon>Gottschalkiaceae</taxon>
        <taxon>Gottschalkia</taxon>
    </lineage>
</organism>
<dbReference type="EMBL" id="CP003326">
    <property type="protein sequence ID" value="AFS78468.1"/>
    <property type="molecule type" value="Genomic_DNA"/>
</dbReference>
<dbReference type="RefSeq" id="WP_014967605.1">
    <property type="nucleotide sequence ID" value="NC_018664.1"/>
</dbReference>
<sequence length="113" mass="12773">MIKKSDKIISISLASLIILSSSIKSLALKENHQEKNQDSKVLEQVKAPQEKISDNQKKYSYNQYLEIASEVSQSTGQQVDVLSMNEFKESEWVYLDKSKGIAIELANYTVETS</sequence>
<reference evidence="2 3" key="1">
    <citation type="journal article" date="2012" name="PLoS ONE">
        <title>The purine-utilizing bacterium Clostridium acidurici 9a: a genome-guided metabolic reconsideration.</title>
        <authorList>
            <person name="Hartwich K."/>
            <person name="Poehlein A."/>
            <person name="Daniel R."/>
        </authorList>
    </citation>
    <scope>NUCLEOTIDE SEQUENCE [LARGE SCALE GENOMIC DNA]</scope>
    <source>
        <strain evidence="3">ATCC 7906 / DSM 604 / BCRC 14475 / CIP 104303 / KCTC 5404 / NCIMB 10678 / 9a</strain>
    </source>
</reference>
<dbReference type="Proteomes" id="UP000006094">
    <property type="component" value="Chromosome"/>
</dbReference>
<accession>K0AXD1</accession>
<evidence type="ECO:0000313" key="2">
    <source>
        <dbReference type="EMBL" id="AFS78468.1"/>
    </source>
</evidence>
<evidence type="ECO:0000256" key="1">
    <source>
        <dbReference type="SAM" id="MobiDB-lite"/>
    </source>
</evidence>